<evidence type="ECO:0000313" key="7">
    <source>
        <dbReference type="Proteomes" id="UP000363661"/>
    </source>
</evidence>
<dbReference type="RefSeq" id="WP_015528227.1">
    <property type="nucleotide sequence ID" value="NZ_CABHNA010000038.1"/>
</dbReference>
<reference evidence="5 7" key="2">
    <citation type="submission" date="2019-07" db="EMBL/GenBank/DDBJ databases">
        <authorList>
            <person name="Hibberd C M."/>
            <person name="Gehrig L. J."/>
            <person name="Chang H.-W."/>
            <person name="Venkatesh S."/>
        </authorList>
    </citation>
    <scope>NUCLEOTIDE SEQUENCE [LARGE SCALE GENOMIC DNA]</scope>
    <source>
        <strain evidence="5">Ruminococcus_torques_SSTS_Bg7063</strain>
    </source>
</reference>
<dbReference type="Pfam" id="PF03319">
    <property type="entry name" value="EutN_CcmL"/>
    <property type="match status" value="1"/>
</dbReference>
<dbReference type="PROSITE" id="PS51932">
    <property type="entry name" value="BMV"/>
    <property type="match status" value="1"/>
</dbReference>
<dbReference type="Proteomes" id="UP000363661">
    <property type="component" value="Unassembled WGS sequence"/>
</dbReference>
<comment type="subcellular location">
    <subcellularLocation>
        <location evidence="1">Carboxysome</location>
    </subcellularLocation>
</comment>
<proteinExistence type="predicted"/>
<accession>A0A174R1R3</accession>
<evidence type="ECO:0000256" key="1">
    <source>
        <dbReference type="ARBA" id="ARBA00023587"/>
    </source>
</evidence>
<dbReference type="EMBL" id="CZBX01000006">
    <property type="protein sequence ID" value="CUQ86827.1"/>
    <property type="molecule type" value="Genomic_DNA"/>
</dbReference>
<evidence type="ECO:0000313" key="6">
    <source>
        <dbReference type="Proteomes" id="UP000078383"/>
    </source>
</evidence>
<keyword evidence="7" id="KW-1185">Reference proteome</keyword>
<evidence type="ECO:0000256" key="2">
    <source>
        <dbReference type="ARBA" id="ARBA00023669"/>
    </source>
</evidence>
<dbReference type="SUPFAM" id="SSF159133">
    <property type="entry name" value="EutN/CcmL-like"/>
    <property type="match status" value="1"/>
</dbReference>
<dbReference type="PANTHER" id="PTHR36539">
    <property type="entry name" value="ETHANOLAMINE UTILIZATION PROTEIN EUTN"/>
    <property type="match status" value="1"/>
</dbReference>
<dbReference type="AlphaFoldDB" id="A0A174R1R3"/>
<dbReference type="OrthoDB" id="196195at2"/>
<reference evidence="4 6" key="1">
    <citation type="submission" date="2015-09" db="EMBL/GenBank/DDBJ databases">
        <authorList>
            <consortium name="Pathogen Informatics"/>
        </authorList>
    </citation>
    <scope>NUCLEOTIDE SEQUENCE [LARGE SCALE GENOMIC DNA]</scope>
    <source>
        <strain evidence="4 6">2789STDY5834889</strain>
    </source>
</reference>
<dbReference type="InterPro" id="IPR036677">
    <property type="entry name" value="EutN_CcmL_sf"/>
</dbReference>
<protein>
    <submittedName>
        <fullName evidence="4">Carbon dioxide concentrating mechanism protein CcmL</fullName>
    </submittedName>
</protein>
<keyword evidence="2" id="KW-1282">Carboxysome</keyword>
<organism evidence="4 6">
    <name type="scientific">[Ruminococcus] torques</name>
    <dbReference type="NCBI Taxonomy" id="33039"/>
    <lineage>
        <taxon>Bacteria</taxon>
        <taxon>Bacillati</taxon>
        <taxon>Bacillota</taxon>
        <taxon>Clostridia</taxon>
        <taxon>Lachnospirales</taxon>
        <taxon>Lachnospiraceae</taxon>
        <taxon>Mediterraneibacter</taxon>
    </lineage>
</organism>
<name>A0A174R1R3_9FIRM</name>
<sequence length="88" mass="9119">MLMGKVVGSVVSTRKNENLVGNKFMIVEVADHMRQGAKQIIAIDKIGAGIGEYVLVVQGSAARIGSGMPEAPIDAAIVGIIDEGLGLE</sequence>
<dbReference type="CDD" id="cd01614">
    <property type="entry name" value="EutN_CcmL"/>
    <property type="match status" value="1"/>
</dbReference>
<dbReference type="InterPro" id="IPR004992">
    <property type="entry name" value="EutN_CcmL"/>
</dbReference>
<dbReference type="GeneID" id="303257266"/>
<dbReference type="EMBL" id="CABHNA010000038">
    <property type="protein sequence ID" value="VUX00905.1"/>
    <property type="molecule type" value="Genomic_DNA"/>
</dbReference>
<dbReference type="GO" id="GO:0031470">
    <property type="term" value="C:carboxysome"/>
    <property type="evidence" value="ECO:0007669"/>
    <property type="project" value="UniProtKB-SubCell"/>
</dbReference>
<keyword evidence="3" id="KW-1283">Bacterial microcompartment</keyword>
<evidence type="ECO:0000256" key="3">
    <source>
        <dbReference type="ARBA" id="ARBA00024446"/>
    </source>
</evidence>
<dbReference type="Proteomes" id="UP000078383">
    <property type="component" value="Unassembled WGS sequence"/>
</dbReference>
<gene>
    <name evidence="4" type="primary">ccmL</name>
    <name evidence="4" type="ORF">ERS852502_01422</name>
    <name evidence="5" type="ORF">RTSSTS7063_00816</name>
</gene>
<dbReference type="Gene3D" id="2.40.50.220">
    <property type="entry name" value="EutN/Ccml"/>
    <property type="match status" value="1"/>
</dbReference>
<evidence type="ECO:0000313" key="4">
    <source>
        <dbReference type="EMBL" id="CUQ86827.1"/>
    </source>
</evidence>
<evidence type="ECO:0000313" key="5">
    <source>
        <dbReference type="EMBL" id="VUX00905.1"/>
    </source>
</evidence>